<protein>
    <recommendedName>
        <fullName evidence="1">DUF7587 domain-containing protein</fullName>
    </recommendedName>
</protein>
<reference evidence="2 3" key="1">
    <citation type="journal article" date="2018" name="Mol. Ecol.">
        <title>The obligate alkalophilic soda-lake fungus Sodiomyces alkalinus has shifted to a protein diet.</title>
        <authorList>
            <person name="Grum-Grzhimaylo A.A."/>
            <person name="Falkoski D.L."/>
            <person name="van den Heuvel J."/>
            <person name="Valero-Jimenez C.A."/>
            <person name="Min B."/>
            <person name="Choi I.G."/>
            <person name="Lipzen A."/>
            <person name="Daum C.G."/>
            <person name="Aanen D.K."/>
            <person name="Tsang A."/>
            <person name="Henrissat B."/>
            <person name="Bilanenko E.N."/>
            <person name="de Vries R.P."/>
            <person name="van Kan J.A.L."/>
            <person name="Grigoriev I.V."/>
            <person name="Debets A.J.M."/>
        </authorList>
    </citation>
    <scope>NUCLEOTIDE SEQUENCE [LARGE SCALE GENOMIC DNA]</scope>
    <source>
        <strain evidence="2 3">F11</strain>
    </source>
</reference>
<dbReference type="RefSeq" id="XP_028464175.1">
    <property type="nucleotide sequence ID" value="XM_028607314.1"/>
</dbReference>
<dbReference type="InterPro" id="IPR056009">
    <property type="entry name" value="DUF7587"/>
</dbReference>
<name>A0A3N2PPD6_SODAK</name>
<dbReference type="Proteomes" id="UP000272025">
    <property type="component" value="Unassembled WGS sequence"/>
</dbReference>
<proteinExistence type="predicted"/>
<evidence type="ECO:0000313" key="3">
    <source>
        <dbReference type="Proteomes" id="UP000272025"/>
    </source>
</evidence>
<feature type="domain" description="DUF7587" evidence="1">
    <location>
        <begin position="3"/>
        <end position="125"/>
    </location>
</feature>
<accession>A0A3N2PPD6</accession>
<dbReference type="Pfam" id="PF24494">
    <property type="entry name" value="DUF7587"/>
    <property type="match status" value="1"/>
</dbReference>
<sequence>MATPRYLFRISDRRSPGTTDMVWVKSPVSSGSRLARNDNVYAHNNLPERAAVMLNNHLRWKCGGECYVMSWTNSLLVAVVYGLYRHQVHGTPLSDIRLLIVDTSKFERGMFFRDLDLMDAYRSADQGPDGLQNMYDLRTVISDGEFYFGEYLSVQDVYVRGKCAQTTMRDLMGCGLASFRPEMTNRDPRWAKRVVELRGVFGGEMPTTETPEVLVRRAIELARECFWEVRDAWTLPVAAMVLSLVPRRRNDETMVRVFRNEFTGAFFSRLTTWPSFTRGPLLTPWDVGTWRPMIR</sequence>
<dbReference type="AlphaFoldDB" id="A0A3N2PPD6"/>
<dbReference type="STRING" id="1314773.A0A3N2PPD6"/>
<organism evidence="2 3">
    <name type="scientific">Sodiomyces alkalinus (strain CBS 110278 / VKM F-3762 / F11)</name>
    <name type="common">Alkaliphilic filamentous fungus</name>
    <dbReference type="NCBI Taxonomy" id="1314773"/>
    <lineage>
        <taxon>Eukaryota</taxon>
        <taxon>Fungi</taxon>
        <taxon>Dikarya</taxon>
        <taxon>Ascomycota</taxon>
        <taxon>Pezizomycotina</taxon>
        <taxon>Sordariomycetes</taxon>
        <taxon>Hypocreomycetidae</taxon>
        <taxon>Glomerellales</taxon>
        <taxon>Plectosphaerellaceae</taxon>
        <taxon>Sodiomyces</taxon>
    </lineage>
</organism>
<dbReference type="OrthoDB" id="4152607at2759"/>
<dbReference type="EMBL" id="ML119059">
    <property type="protein sequence ID" value="ROT36369.1"/>
    <property type="molecule type" value="Genomic_DNA"/>
</dbReference>
<gene>
    <name evidence="2" type="ORF">SODALDRAFT_218193</name>
</gene>
<keyword evidence="3" id="KW-1185">Reference proteome</keyword>
<evidence type="ECO:0000259" key="1">
    <source>
        <dbReference type="Pfam" id="PF24494"/>
    </source>
</evidence>
<evidence type="ECO:0000313" key="2">
    <source>
        <dbReference type="EMBL" id="ROT36369.1"/>
    </source>
</evidence>
<dbReference type="GeneID" id="39575792"/>